<dbReference type="EMBL" id="CP126101">
    <property type="protein sequence ID" value="WHY49395.1"/>
    <property type="molecule type" value="Genomic_DNA"/>
</dbReference>
<dbReference type="AlphaFoldDB" id="A0AAX3WNW7"/>
<reference evidence="2" key="1">
    <citation type="submission" date="2023-05" db="EMBL/GenBank/DDBJ databases">
        <title>Comparative genomics of Bacillaceae isolates and their secondary metabolite potential.</title>
        <authorList>
            <person name="Song L."/>
            <person name="Nielsen L.J."/>
            <person name="Mohite O."/>
            <person name="Xu X."/>
            <person name="Weber T."/>
            <person name="Kovacs A.T."/>
        </authorList>
    </citation>
    <scope>NUCLEOTIDE SEQUENCE</scope>
    <source>
        <strain evidence="2">LY1</strain>
    </source>
</reference>
<feature type="domain" description="Serine aminopeptidase S33" evidence="1">
    <location>
        <begin position="24"/>
        <end position="252"/>
    </location>
</feature>
<dbReference type="InterPro" id="IPR050266">
    <property type="entry name" value="AB_hydrolase_sf"/>
</dbReference>
<organism evidence="2 3">
    <name type="scientific">Lysinibacillus pakistanensis</name>
    <dbReference type="NCBI Taxonomy" id="759811"/>
    <lineage>
        <taxon>Bacteria</taxon>
        <taxon>Bacillati</taxon>
        <taxon>Bacillota</taxon>
        <taxon>Bacilli</taxon>
        <taxon>Bacillales</taxon>
        <taxon>Bacillaceae</taxon>
        <taxon>Lysinibacillus</taxon>
    </lineage>
</organism>
<dbReference type="GO" id="GO:0016787">
    <property type="term" value="F:hydrolase activity"/>
    <property type="evidence" value="ECO:0007669"/>
    <property type="project" value="UniProtKB-KW"/>
</dbReference>
<accession>A0AAX3WNW7</accession>
<dbReference type="Gene3D" id="3.40.50.1820">
    <property type="entry name" value="alpha/beta hydrolase"/>
    <property type="match status" value="1"/>
</dbReference>
<evidence type="ECO:0000313" key="3">
    <source>
        <dbReference type="Proteomes" id="UP001178322"/>
    </source>
</evidence>
<dbReference type="SUPFAM" id="SSF53474">
    <property type="entry name" value="alpha/beta-Hydrolases"/>
    <property type="match status" value="1"/>
</dbReference>
<dbReference type="PANTHER" id="PTHR43798">
    <property type="entry name" value="MONOACYLGLYCEROL LIPASE"/>
    <property type="match status" value="1"/>
</dbReference>
<dbReference type="InterPro" id="IPR029058">
    <property type="entry name" value="AB_hydrolase_fold"/>
</dbReference>
<dbReference type="Proteomes" id="UP001178322">
    <property type="component" value="Chromosome"/>
</dbReference>
<dbReference type="Pfam" id="PF12146">
    <property type="entry name" value="Hydrolase_4"/>
    <property type="match status" value="1"/>
</dbReference>
<name>A0AAX3WNW7_9BACI</name>
<sequence length="272" mass="31437">MPFCHVSKANIYYEIIGEGIPIVMLHGYSPDHRLMKGCMEPIFIEREGWKRIYIDLPGMGETTDYEVINNSDEMLEAVKEVIHSLIPNEPYLLVGESYGGYLVRGIMRDNEEEILGAAFICPLIIPEKQRRTVPKQRIILSDKEFISTLTKQELEDYSSHLVVLDEHHCNRYMNEVVAGQEKADVNFLEKIQQNYSFSFPVDETLFEKPCLFLLGKQDSMVGYKDAFDIIEKFPRASFTILDKAGHNLQIEQANLFNSLIDEWLDRVVEFTD</sequence>
<dbReference type="InterPro" id="IPR022742">
    <property type="entry name" value="Hydrolase_4"/>
</dbReference>
<protein>
    <submittedName>
        <fullName evidence="2">Alpha/beta hydrolase</fullName>
    </submittedName>
</protein>
<gene>
    <name evidence="2" type="ORF">QNH24_13670</name>
</gene>
<keyword evidence="2" id="KW-0378">Hydrolase</keyword>
<evidence type="ECO:0000313" key="2">
    <source>
        <dbReference type="EMBL" id="WHY49395.1"/>
    </source>
</evidence>
<evidence type="ECO:0000259" key="1">
    <source>
        <dbReference type="Pfam" id="PF12146"/>
    </source>
</evidence>
<proteinExistence type="predicted"/>
<dbReference type="RefSeq" id="WP_283868141.1">
    <property type="nucleotide sequence ID" value="NZ_CP126101.1"/>
</dbReference>
<dbReference type="PANTHER" id="PTHR43798:SF6">
    <property type="entry name" value="HYDROLASE, PUTATIVE (AFU_ORTHOLOGUE AFUA_4G13070)-RELATED"/>
    <property type="match status" value="1"/>
</dbReference>